<evidence type="ECO:0000256" key="1">
    <source>
        <dbReference type="SAM" id="SignalP"/>
    </source>
</evidence>
<gene>
    <name evidence="3" type="ORF">B7P33_13905</name>
</gene>
<dbReference type="PANTHER" id="PTHR46211:SF1">
    <property type="entry name" value="GLYCEROPHOSPHODIESTER PHOSPHODIESTERASE, CYTOPLASMIC"/>
    <property type="match status" value="1"/>
</dbReference>
<proteinExistence type="predicted"/>
<dbReference type="Pfam" id="PF03009">
    <property type="entry name" value="GDPD"/>
    <property type="match status" value="1"/>
</dbReference>
<dbReference type="SUPFAM" id="SSF51695">
    <property type="entry name" value="PLC-like phosphodiesterases"/>
    <property type="match status" value="1"/>
</dbReference>
<dbReference type="InterPro" id="IPR030395">
    <property type="entry name" value="GP_PDE_dom"/>
</dbReference>
<feature type="signal peptide" evidence="1">
    <location>
        <begin position="1"/>
        <end position="20"/>
    </location>
</feature>
<dbReference type="PANTHER" id="PTHR46211">
    <property type="entry name" value="GLYCEROPHOSPHORYL DIESTER PHOSPHODIESTERASE"/>
    <property type="match status" value="1"/>
</dbReference>
<feature type="chain" id="PRO_5012969215" description="GP-PDE domain-containing protein" evidence="1">
    <location>
        <begin position="21"/>
        <end position="248"/>
    </location>
</feature>
<comment type="caution">
    <text evidence="3">The sequence shown here is derived from an EMBL/GenBank/DDBJ whole genome shotgun (WGS) entry which is preliminary data.</text>
</comment>
<organism evidence="3 4">
    <name type="scientific">Sediminicola luteus</name>
    <dbReference type="NCBI Taxonomy" id="319238"/>
    <lineage>
        <taxon>Bacteria</taxon>
        <taxon>Pseudomonadati</taxon>
        <taxon>Bacteroidota</taxon>
        <taxon>Flavobacteriia</taxon>
        <taxon>Flavobacteriales</taxon>
        <taxon>Flavobacteriaceae</taxon>
        <taxon>Sediminicola</taxon>
    </lineage>
</organism>
<dbReference type="InterPro" id="IPR017946">
    <property type="entry name" value="PLC-like_Pdiesterase_TIM-brl"/>
</dbReference>
<feature type="domain" description="GP-PDE" evidence="2">
    <location>
        <begin position="23"/>
        <end position="248"/>
    </location>
</feature>
<dbReference type="EMBL" id="NBWU01000005">
    <property type="protein sequence ID" value="PCE63309.1"/>
    <property type="molecule type" value="Genomic_DNA"/>
</dbReference>
<dbReference type="CDD" id="cd08566">
    <property type="entry name" value="GDPD_AtGDE_like"/>
    <property type="match status" value="1"/>
</dbReference>
<evidence type="ECO:0000313" key="3">
    <source>
        <dbReference type="EMBL" id="PCE63309.1"/>
    </source>
</evidence>
<evidence type="ECO:0000259" key="2">
    <source>
        <dbReference type="PROSITE" id="PS51704"/>
    </source>
</evidence>
<keyword evidence="4" id="KW-1185">Reference proteome</keyword>
<dbReference type="OrthoDB" id="384721at2"/>
<accession>A0A2A4G2V7</accession>
<dbReference type="AlphaFoldDB" id="A0A2A4G2V7"/>
<name>A0A2A4G2V7_9FLAO</name>
<dbReference type="GO" id="GO:0008081">
    <property type="term" value="F:phosphoric diester hydrolase activity"/>
    <property type="evidence" value="ECO:0007669"/>
    <property type="project" value="InterPro"/>
</dbReference>
<reference evidence="3 4" key="1">
    <citation type="submission" date="2017-04" db="EMBL/GenBank/DDBJ databases">
        <title>A new member of the family Flavobacteriaceae isolated from ascidians.</title>
        <authorList>
            <person name="Chen L."/>
        </authorList>
    </citation>
    <scope>NUCLEOTIDE SEQUENCE [LARGE SCALE GENOMIC DNA]</scope>
    <source>
        <strain evidence="3 4">HQA918</strain>
    </source>
</reference>
<dbReference type="PROSITE" id="PS51704">
    <property type="entry name" value="GP_PDE"/>
    <property type="match status" value="1"/>
</dbReference>
<dbReference type="RefSeq" id="WP_097443264.1">
    <property type="nucleotide sequence ID" value="NZ_NBWU01000005.1"/>
</dbReference>
<dbReference type="Gene3D" id="3.20.20.190">
    <property type="entry name" value="Phosphatidylinositol (PI) phosphodiesterase"/>
    <property type="match status" value="1"/>
</dbReference>
<keyword evidence="1" id="KW-0732">Signal</keyword>
<evidence type="ECO:0000313" key="4">
    <source>
        <dbReference type="Proteomes" id="UP000219559"/>
    </source>
</evidence>
<sequence>MKSQLLLLLLALGLCGHAQTEYPLLIAHRGGLSEAYPENSEMAFRYCMEKGVAMVETDLRLTKDGQLILFHDSDLRRMTGVKGAPEDFTLAELKKMELGQGQKIPMLEEALVTVMDSDIQLLLDIKAGPDLDYSNLFAVLDKYRMKYRTYIGVRRLEDLKVCKQLDAKVKVLGFIPNPDAAPDFAAHGADAIRLWPKWVKKDSALLQTTLNLGKPIWMTMGKASRESVLQYQKKGIQGFIHDDPLLFR</sequence>
<dbReference type="Proteomes" id="UP000219559">
    <property type="component" value="Unassembled WGS sequence"/>
</dbReference>
<dbReference type="GO" id="GO:0006629">
    <property type="term" value="P:lipid metabolic process"/>
    <property type="evidence" value="ECO:0007669"/>
    <property type="project" value="InterPro"/>
</dbReference>
<protein>
    <recommendedName>
        <fullName evidence="2">GP-PDE domain-containing protein</fullName>
    </recommendedName>
</protein>